<comment type="caution">
    <text evidence="2">The sequence shown here is derived from an EMBL/GenBank/DDBJ whole genome shotgun (WGS) entry which is preliminary data.</text>
</comment>
<dbReference type="EMBL" id="JAEDAQ010000007">
    <property type="protein sequence ID" value="MBH9580876.1"/>
    <property type="molecule type" value="Genomic_DNA"/>
</dbReference>
<dbReference type="Pfam" id="PF05709">
    <property type="entry name" value="Sipho_tail"/>
    <property type="match status" value="1"/>
</dbReference>
<evidence type="ECO:0000259" key="1">
    <source>
        <dbReference type="Pfam" id="PF05709"/>
    </source>
</evidence>
<sequence length="313" mass="36484">MDIELKKKGDTSFSLSDYGIIVNDIVVESIETEDKYKQTDGLHGRFLVQSTYLKRQINVTCFFVANKHNTYHKQRDLLYSLVNDTEPFYLREKRRIEELSYRFRDTTSDDYQEIDSNGFFKSDNPNNENYHVSGKRYLVKLANVIQPKQSRLKGNIELVFETTSLPFAESIGRSTDLEKGKNLDLWSSDMNIPFNESKKNKYTFTKTNKDAFYYHGNVSIDQFNMDSIVEITLGEDTKDFSWFMTGSSAMRIKGANLKAGDVIKYDGLRVFRNGVVILSYSNKENPVIVPGFNNFEFNQQVRKVVFDHKFYFR</sequence>
<organism evidence="2 3">
    <name type="scientific">Staphylococcus felis</name>
    <dbReference type="NCBI Taxonomy" id="46127"/>
    <lineage>
        <taxon>Bacteria</taxon>
        <taxon>Bacillati</taxon>
        <taxon>Bacillota</taxon>
        <taxon>Bacilli</taxon>
        <taxon>Bacillales</taxon>
        <taxon>Staphylococcaceae</taxon>
        <taxon>Staphylococcus</taxon>
    </lineage>
</organism>
<protein>
    <submittedName>
        <fullName evidence="2">Phage tail family protein</fullName>
    </submittedName>
</protein>
<keyword evidence="3" id="KW-1185">Reference proteome</keyword>
<gene>
    <name evidence="2" type="ORF">I9026_05765</name>
</gene>
<dbReference type="RefSeq" id="WP_198092687.1">
    <property type="nucleotide sequence ID" value="NZ_JAEDAQ010000007.1"/>
</dbReference>
<name>A0ABS0QNQ8_9STAP</name>
<reference evidence="2 3" key="1">
    <citation type="submission" date="2020-12" db="EMBL/GenBank/DDBJ databases">
        <title>Genomic analysis of Staphylococcus felis from a cat with skin infection.</title>
        <authorList>
            <person name="Aslantas O."/>
            <person name="Keskin O."/>
            <person name="Buyukaltay K."/>
            <person name="Gullu Yucetepe A."/>
        </authorList>
    </citation>
    <scope>NUCLEOTIDE SEQUENCE [LARGE SCALE GENOMIC DNA]</scope>
    <source>
        <strain evidence="2 3">HARRANVET</strain>
    </source>
</reference>
<accession>A0ABS0QNQ8</accession>
<evidence type="ECO:0000313" key="3">
    <source>
        <dbReference type="Proteomes" id="UP000597038"/>
    </source>
</evidence>
<proteinExistence type="predicted"/>
<dbReference type="InterPro" id="IPR008841">
    <property type="entry name" value="Siphovirus-type_tail_N"/>
</dbReference>
<feature type="domain" description="Siphovirus-type tail component RIFT-related" evidence="1">
    <location>
        <begin position="12"/>
        <end position="161"/>
    </location>
</feature>
<evidence type="ECO:0000313" key="2">
    <source>
        <dbReference type="EMBL" id="MBH9580876.1"/>
    </source>
</evidence>
<dbReference type="Proteomes" id="UP000597038">
    <property type="component" value="Unassembled WGS sequence"/>
</dbReference>